<protein>
    <submittedName>
        <fullName evidence="3">Pteridine reductase</fullName>
        <ecNumber evidence="3">1.5.1.33</ecNumber>
    </submittedName>
</protein>
<sequence>MQDNTPSLAGKTVLVTGAARRIGATIADRLHGAGMNVVIHYRHSGEEAQALSTKLNARRPDSAVTAQADLLAPDGFPSLIKTAEQWGGLDVLINNASSFYPTPMSEADENQWDDLIGSNLKGPFFLAQAAMENLRNRRGQIINIIDIHAFRPLGEHPIYCAAKAGLAMLTRSLAKELAPWVRVNGIAPGAILWPEQGMDDATRRHVLDRVPLQCTGKPEDIAAAALFLIRDAPYVNGHILPVDGGRSAVE</sequence>
<dbReference type="SUPFAM" id="SSF51735">
    <property type="entry name" value="NAD(P)-binding Rossmann-fold domains"/>
    <property type="match status" value="1"/>
</dbReference>
<dbReference type="GO" id="GO:0047040">
    <property type="term" value="F:pteridine reductase activity"/>
    <property type="evidence" value="ECO:0007669"/>
    <property type="project" value="UniProtKB-EC"/>
</dbReference>
<comment type="caution">
    <text evidence="3">The sequence shown here is derived from an EMBL/GenBank/DDBJ whole genome shotgun (WGS) entry which is preliminary data.</text>
</comment>
<gene>
    <name evidence="3" type="ORF">RBH19_13400</name>
</gene>
<keyword evidence="2 3" id="KW-0560">Oxidoreductase</keyword>
<dbReference type="PRINTS" id="PR00080">
    <property type="entry name" value="SDRFAMILY"/>
</dbReference>
<dbReference type="CDD" id="cd05357">
    <property type="entry name" value="PR_SDR_c"/>
    <property type="match status" value="1"/>
</dbReference>
<reference evidence="3 4" key="1">
    <citation type="submission" date="2023-08" db="EMBL/GenBank/DDBJ databases">
        <title>Whole-genome sequencing of halo(alkali)philic microorganisms from hypersaline lakes.</title>
        <authorList>
            <person name="Sorokin D.Y."/>
            <person name="Abbas B."/>
            <person name="Merkel A.Y."/>
        </authorList>
    </citation>
    <scope>NUCLEOTIDE SEQUENCE [LARGE SCALE GENOMIC DNA]</scope>
    <source>
        <strain evidence="3 4">AB-CW4</strain>
    </source>
</reference>
<name>A0ABU0WAA8_9GAMM</name>
<dbReference type="Pfam" id="PF13561">
    <property type="entry name" value="adh_short_C2"/>
    <property type="match status" value="1"/>
</dbReference>
<comment type="similarity">
    <text evidence="1">Belongs to the short-chain dehydrogenases/reductases (SDR) family.</text>
</comment>
<dbReference type="InterPro" id="IPR020904">
    <property type="entry name" value="Sc_DH/Rdtase_CS"/>
</dbReference>
<evidence type="ECO:0000313" key="3">
    <source>
        <dbReference type="EMBL" id="MDQ2070868.1"/>
    </source>
</evidence>
<evidence type="ECO:0000256" key="2">
    <source>
        <dbReference type="ARBA" id="ARBA00023002"/>
    </source>
</evidence>
<evidence type="ECO:0000313" key="4">
    <source>
        <dbReference type="Proteomes" id="UP001239019"/>
    </source>
</evidence>
<dbReference type="InterPro" id="IPR002347">
    <property type="entry name" value="SDR_fam"/>
</dbReference>
<dbReference type="PANTHER" id="PTHR43639:SF1">
    <property type="entry name" value="SHORT-CHAIN DEHYDROGENASE_REDUCTASE FAMILY PROTEIN"/>
    <property type="match status" value="1"/>
</dbReference>
<dbReference type="PANTHER" id="PTHR43639">
    <property type="entry name" value="OXIDOREDUCTASE, SHORT-CHAIN DEHYDROGENASE/REDUCTASE FAMILY (AFU_ORTHOLOGUE AFUA_5G02870)"/>
    <property type="match status" value="1"/>
</dbReference>
<proteinExistence type="inferred from homology"/>
<dbReference type="PRINTS" id="PR00081">
    <property type="entry name" value="GDHRDH"/>
</dbReference>
<keyword evidence="4" id="KW-1185">Reference proteome</keyword>
<dbReference type="RefSeq" id="WP_306729364.1">
    <property type="nucleotide sequence ID" value="NZ_JAVDDT010000012.1"/>
</dbReference>
<accession>A0ABU0WAA8</accession>
<organism evidence="3 4">
    <name type="scientific">Natronospira bacteriovora</name>
    <dbReference type="NCBI Taxonomy" id="3069753"/>
    <lineage>
        <taxon>Bacteria</taxon>
        <taxon>Pseudomonadati</taxon>
        <taxon>Pseudomonadota</taxon>
        <taxon>Gammaproteobacteria</taxon>
        <taxon>Natronospirales</taxon>
        <taxon>Natronospiraceae</taxon>
        <taxon>Natronospira</taxon>
    </lineage>
</organism>
<dbReference type="EC" id="1.5.1.33" evidence="3"/>
<dbReference type="EMBL" id="JAVDDT010000012">
    <property type="protein sequence ID" value="MDQ2070868.1"/>
    <property type="molecule type" value="Genomic_DNA"/>
</dbReference>
<dbReference type="NCBIfam" id="NF006598">
    <property type="entry name" value="PRK09135.1"/>
    <property type="match status" value="1"/>
</dbReference>
<dbReference type="PROSITE" id="PS00061">
    <property type="entry name" value="ADH_SHORT"/>
    <property type="match status" value="1"/>
</dbReference>
<evidence type="ECO:0000256" key="1">
    <source>
        <dbReference type="ARBA" id="ARBA00006484"/>
    </source>
</evidence>
<dbReference type="InterPro" id="IPR036291">
    <property type="entry name" value="NAD(P)-bd_dom_sf"/>
</dbReference>
<dbReference type="Gene3D" id="3.40.50.720">
    <property type="entry name" value="NAD(P)-binding Rossmann-like Domain"/>
    <property type="match status" value="1"/>
</dbReference>
<dbReference type="Proteomes" id="UP001239019">
    <property type="component" value="Unassembled WGS sequence"/>
</dbReference>